<reference evidence="4 5" key="1">
    <citation type="submission" date="2023-02" db="EMBL/GenBank/DDBJ databases">
        <title>Dictyobacter halimunensis sp. nov., a new member of the class Ktedonobacteria from forest soil in a geothermal area.</title>
        <authorList>
            <person name="Rachmania M.K."/>
            <person name="Ningsih F."/>
            <person name="Sakai Y."/>
            <person name="Yabe S."/>
            <person name="Yokota A."/>
            <person name="Sjamsuridzal W."/>
        </authorList>
    </citation>
    <scope>NUCLEOTIDE SEQUENCE [LARGE SCALE GENOMIC DNA]</scope>
    <source>
        <strain evidence="4 5">S3.2.2.5</strain>
    </source>
</reference>
<proteinExistence type="predicted"/>
<dbReference type="Proteomes" id="UP001344906">
    <property type="component" value="Unassembled WGS sequence"/>
</dbReference>
<name>A0ABQ6FMU4_9CHLR</name>
<dbReference type="Gene3D" id="3.40.50.2300">
    <property type="match status" value="1"/>
</dbReference>
<dbReference type="RefSeq" id="WP_338248992.1">
    <property type="nucleotide sequence ID" value="NZ_BSRI01000001.1"/>
</dbReference>
<evidence type="ECO:0000259" key="3">
    <source>
        <dbReference type="PROSITE" id="PS50110"/>
    </source>
</evidence>
<dbReference type="EMBL" id="BSRI01000001">
    <property type="protein sequence ID" value="GLV55017.1"/>
    <property type="molecule type" value="Genomic_DNA"/>
</dbReference>
<evidence type="ECO:0000313" key="5">
    <source>
        <dbReference type="Proteomes" id="UP001344906"/>
    </source>
</evidence>
<gene>
    <name evidence="4" type="ORF">KDH_18640</name>
</gene>
<protein>
    <submittedName>
        <fullName evidence="4">Response regulator</fullName>
    </submittedName>
</protein>
<dbReference type="PANTHER" id="PTHR44591">
    <property type="entry name" value="STRESS RESPONSE REGULATOR PROTEIN 1"/>
    <property type="match status" value="1"/>
</dbReference>
<dbReference type="Pfam" id="PF00072">
    <property type="entry name" value="Response_reg"/>
    <property type="match status" value="1"/>
</dbReference>
<dbReference type="PANTHER" id="PTHR44591:SF3">
    <property type="entry name" value="RESPONSE REGULATORY DOMAIN-CONTAINING PROTEIN"/>
    <property type="match status" value="1"/>
</dbReference>
<evidence type="ECO:0000256" key="1">
    <source>
        <dbReference type="ARBA" id="ARBA00022553"/>
    </source>
</evidence>
<dbReference type="InterPro" id="IPR011006">
    <property type="entry name" value="CheY-like_superfamily"/>
</dbReference>
<dbReference type="InterPro" id="IPR050595">
    <property type="entry name" value="Bact_response_regulator"/>
</dbReference>
<evidence type="ECO:0000256" key="2">
    <source>
        <dbReference type="PROSITE-ProRule" id="PRU00169"/>
    </source>
</evidence>
<sequence length="133" mass="15126">MPHLELQKTEDTKNTQTTIVIVEDDNSIGLFLTLAFSEETPYRSILVPTAERALKVIESVKPDLFILDYQLPEMDGLRLCHELRMQQDFCETPIILMSANLPHGEFAQLKVIGVAKPFDLDELLDTVNQLLDQ</sequence>
<dbReference type="SMART" id="SM00448">
    <property type="entry name" value="REC"/>
    <property type="match status" value="1"/>
</dbReference>
<keyword evidence="5" id="KW-1185">Reference proteome</keyword>
<dbReference type="PROSITE" id="PS50110">
    <property type="entry name" value="RESPONSE_REGULATORY"/>
    <property type="match status" value="1"/>
</dbReference>
<evidence type="ECO:0000313" key="4">
    <source>
        <dbReference type="EMBL" id="GLV55017.1"/>
    </source>
</evidence>
<feature type="domain" description="Response regulatory" evidence="3">
    <location>
        <begin position="18"/>
        <end position="131"/>
    </location>
</feature>
<organism evidence="4 5">
    <name type="scientific">Dictyobacter halimunensis</name>
    <dbReference type="NCBI Taxonomy" id="3026934"/>
    <lineage>
        <taxon>Bacteria</taxon>
        <taxon>Bacillati</taxon>
        <taxon>Chloroflexota</taxon>
        <taxon>Ktedonobacteria</taxon>
        <taxon>Ktedonobacterales</taxon>
        <taxon>Dictyobacteraceae</taxon>
        <taxon>Dictyobacter</taxon>
    </lineage>
</organism>
<comment type="caution">
    <text evidence="4">The sequence shown here is derived from an EMBL/GenBank/DDBJ whole genome shotgun (WGS) entry which is preliminary data.</text>
</comment>
<accession>A0ABQ6FMU4</accession>
<feature type="modified residue" description="4-aspartylphosphate" evidence="2">
    <location>
        <position position="68"/>
    </location>
</feature>
<dbReference type="SUPFAM" id="SSF52172">
    <property type="entry name" value="CheY-like"/>
    <property type="match status" value="1"/>
</dbReference>
<keyword evidence="1 2" id="KW-0597">Phosphoprotein</keyword>
<dbReference type="InterPro" id="IPR001789">
    <property type="entry name" value="Sig_transdc_resp-reg_receiver"/>
</dbReference>